<reference evidence="1 2" key="1">
    <citation type="submission" date="2020-05" db="EMBL/GenBank/DDBJ databases">
        <title>MicrobeNet Type strains.</title>
        <authorList>
            <person name="Nicholson A.C."/>
        </authorList>
    </citation>
    <scope>NUCLEOTIDE SEQUENCE [LARGE SCALE GENOMIC DNA]</scope>
    <source>
        <strain evidence="1 2">JCM 3224</strain>
    </source>
</reference>
<organism evidence="1 2">
    <name type="scientific">Nocardia uniformis</name>
    <dbReference type="NCBI Taxonomy" id="53432"/>
    <lineage>
        <taxon>Bacteria</taxon>
        <taxon>Bacillati</taxon>
        <taxon>Actinomycetota</taxon>
        <taxon>Actinomycetes</taxon>
        <taxon>Mycobacteriales</taxon>
        <taxon>Nocardiaceae</taxon>
        <taxon>Nocardia</taxon>
    </lineage>
</organism>
<keyword evidence="2" id="KW-1185">Reference proteome</keyword>
<name>A0A849C8V5_9NOCA</name>
<evidence type="ECO:0000313" key="1">
    <source>
        <dbReference type="EMBL" id="NNH72800.1"/>
    </source>
</evidence>
<sequence>MVAGMGSRAEIIAIEEGQQQKYYTHWGAESLHLDLLPGPRSALRFATAQNRVDGWVFDLEAAAVIDVDNKTLLWFSATCADDALRFAVFETMWITWPDWCIQWAGFRERDLIDYCDGRWPRCMVVLDVPDACIRPRSISKTCWNRAPR</sequence>
<comment type="caution">
    <text evidence="1">The sequence shown here is derived from an EMBL/GenBank/DDBJ whole genome shotgun (WGS) entry which is preliminary data.</text>
</comment>
<dbReference type="Proteomes" id="UP000586827">
    <property type="component" value="Unassembled WGS sequence"/>
</dbReference>
<accession>A0A849C8V5</accession>
<dbReference type="EMBL" id="JABELX010000008">
    <property type="protein sequence ID" value="NNH72800.1"/>
    <property type="molecule type" value="Genomic_DNA"/>
</dbReference>
<dbReference type="RefSeq" id="WP_084521727.1">
    <property type="nucleotide sequence ID" value="NZ_JABELX010000008.1"/>
</dbReference>
<evidence type="ECO:0000313" key="2">
    <source>
        <dbReference type="Proteomes" id="UP000586827"/>
    </source>
</evidence>
<gene>
    <name evidence="1" type="ORF">HLB23_23550</name>
</gene>
<protein>
    <submittedName>
        <fullName evidence="1">Uncharacterized protein</fullName>
    </submittedName>
</protein>
<dbReference type="AlphaFoldDB" id="A0A849C8V5"/>
<proteinExistence type="predicted"/>